<evidence type="ECO:0000313" key="1">
    <source>
        <dbReference type="EMBL" id="OEJ69558.1"/>
    </source>
</evidence>
<evidence type="ECO:0008006" key="3">
    <source>
        <dbReference type="Google" id="ProtNLM"/>
    </source>
</evidence>
<dbReference type="Pfam" id="PF03567">
    <property type="entry name" value="Sulfotransfer_2"/>
    <property type="match status" value="1"/>
</dbReference>
<reference evidence="2" key="1">
    <citation type="submission" date="2016-07" db="EMBL/GenBank/DDBJ databases">
        <authorList>
            <person name="Florea S."/>
            <person name="Webb J.S."/>
            <person name="Jaromczyk J."/>
            <person name="Schardl C.L."/>
        </authorList>
    </citation>
    <scope>NUCLEOTIDE SEQUENCE [LARGE SCALE GENOMIC DNA]</scope>
    <source>
        <strain evidence="2">MV-1</strain>
    </source>
</reference>
<organism evidence="1 2">
    <name type="scientific">Magnetovibrio blakemorei</name>
    <dbReference type="NCBI Taxonomy" id="28181"/>
    <lineage>
        <taxon>Bacteria</taxon>
        <taxon>Pseudomonadati</taxon>
        <taxon>Pseudomonadota</taxon>
        <taxon>Alphaproteobacteria</taxon>
        <taxon>Rhodospirillales</taxon>
        <taxon>Magnetovibrionaceae</taxon>
        <taxon>Magnetovibrio</taxon>
    </lineage>
</organism>
<dbReference type="OrthoDB" id="1407035at2"/>
<evidence type="ECO:0000313" key="2">
    <source>
        <dbReference type="Proteomes" id="UP000095347"/>
    </source>
</evidence>
<dbReference type="EMBL" id="MCGG01000003">
    <property type="protein sequence ID" value="OEJ69558.1"/>
    <property type="molecule type" value="Genomic_DNA"/>
</dbReference>
<name>A0A1E5QBV7_9PROT</name>
<keyword evidence="2" id="KW-1185">Reference proteome</keyword>
<dbReference type="Proteomes" id="UP000095347">
    <property type="component" value="Unassembled WGS sequence"/>
</dbReference>
<comment type="caution">
    <text evidence="1">The sequence shown here is derived from an EMBL/GenBank/DDBJ whole genome shotgun (WGS) entry which is preliminary data.</text>
</comment>
<dbReference type="GO" id="GO:0008146">
    <property type="term" value="F:sulfotransferase activity"/>
    <property type="evidence" value="ECO:0007669"/>
    <property type="project" value="InterPro"/>
</dbReference>
<proteinExistence type="predicted"/>
<dbReference type="AlphaFoldDB" id="A0A1E5QBV7"/>
<protein>
    <recommendedName>
        <fullName evidence="3">Sulfotransferase domain-containing protein</fullName>
    </recommendedName>
</protein>
<sequence length="323" mass="38122">MTTPAYKFFRHWQVEDFPQGSRIAVYGAGLISDLFLDCLKERPDITITHVFNTYEKSQYRGYEVEIYDPQKVYDLDYIVATSMHWIAIVNYINPANECVTFTPFQERYKLSVVDDANKLLFVRNSHSASGSTTQMMEVHPCSARFVDMKDPKYKDYFKFSFVRNPFDRFLSMYDNFFIMPKENPENYIHLGGAPYLNVLPLLKSLGMNIDEITIDDFIDIYFNIGETMIDPHLKRQALTIGDCVDFLGLYEHYDDEIIRLKKEASLGPEYTRQIKYPLFKRKRPILTESHRQKLYSYYKCDFDKYNLDQSWHSGIHNVNYKGP</sequence>
<dbReference type="STRING" id="28181.BEN30_02440"/>
<gene>
    <name evidence="1" type="ORF">BEN30_02440</name>
</gene>
<dbReference type="InterPro" id="IPR005331">
    <property type="entry name" value="Sulfotransferase"/>
</dbReference>
<dbReference type="RefSeq" id="WP_069956442.1">
    <property type="nucleotide sequence ID" value="NZ_MCGG01000003.1"/>
</dbReference>
<dbReference type="GO" id="GO:0016020">
    <property type="term" value="C:membrane"/>
    <property type="evidence" value="ECO:0007669"/>
    <property type="project" value="InterPro"/>
</dbReference>
<accession>A0A1E5QBV7</accession>